<name>A0A6A0A740_HAELA</name>
<accession>A0A6A0A740</accession>
<dbReference type="EMBL" id="BLLF01003827">
    <property type="protein sequence ID" value="GFH28313.1"/>
    <property type="molecule type" value="Genomic_DNA"/>
</dbReference>
<comment type="caution">
    <text evidence="1">The sequence shown here is derived from an EMBL/GenBank/DDBJ whole genome shotgun (WGS) entry which is preliminary data.</text>
</comment>
<organism evidence="1 2">
    <name type="scientific">Haematococcus lacustris</name>
    <name type="common">Green alga</name>
    <name type="synonym">Haematococcus pluvialis</name>
    <dbReference type="NCBI Taxonomy" id="44745"/>
    <lineage>
        <taxon>Eukaryota</taxon>
        <taxon>Viridiplantae</taxon>
        <taxon>Chlorophyta</taxon>
        <taxon>core chlorophytes</taxon>
        <taxon>Chlorophyceae</taxon>
        <taxon>CS clade</taxon>
        <taxon>Chlamydomonadales</taxon>
        <taxon>Haematococcaceae</taxon>
        <taxon>Haematococcus</taxon>
    </lineage>
</organism>
<sequence length="76" mass="8361">MGAESQQYGACVRSAMTDQLCQPHCKHQLESIPANSLRRSSTNASDLAGLNQLAEEVTTRNRLMDSHLHIKVKSPV</sequence>
<dbReference type="AlphaFoldDB" id="A0A6A0A740"/>
<gene>
    <name evidence="1" type="ORF">HaLaN_26787</name>
</gene>
<reference evidence="1 2" key="1">
    <citation type="submission" date="2020-02" db="EMBL/GenBank/DDBJ databases">
        <title>Draft genome sequence of Haematococcus lacustris strain NIES-144.</title>
        <authorList>
            <person name="Morimoto D."/>
            <person name="Nakagawa S."/>
            <person name="Yoshida T."/>
            <person name="Sawayama S."/>
        </authorList>
    </citation>
    <scope>NUCLEOTIDE SEQUENCE [LARGE SCALE GENOMIC DNA]</scope>
    <source>
        <strain evidence="1 2">NIES-144</strain>
    </source>
</reference>
<proteinExistence type="predicted"/>
<keyword evidence="2" id="KW-1185">Reference proteome</keyword>
<evidence type="ECO:0000313" key="2">
    <source>
        <dbReference type="Proteomes" id="UP000485058"/>
    </source>
</evidence>
<evidence type="ECO:0000313" key="1">
    <source>
        <dbReference type="EMBL" id="GFH28313.1"/>
    </source>
</evidence>
<protein>
    <submittedName>
        <fullName evidence="1">Uncharacterized protein</fullName>
    </submittedName>
</protein>
<dbReference type="Proteomes" id="UP000485058">
    <property type="component" value="Unassembled WGS sequence"/>
</dbReference>